<reference evidence="2" key="2">
    <citation type="submission" date="2023-06" db="EMBL/GenBank/DDBJ databases">
        <authorList>
            <person name="Ma L."/>
            <person name="Liu K.-W."/>
            <person name="Li Z."/>
            <person name="Hsiao Y.-Y."/>
            <person name="Qi Y."/>
            <person name="Fu T."/>
            <person name="Tang G."/>
            <person name="Zhang D."/>
            <person name="Sun W.-H."/>
            <person name="Liu D.-K."/>
            <person name="Li Y."/>
            <person name="Chen G.-Z."/>
            <person name="Liu X.-D."/>
            <person name="Liao X.-Y."/>
            <person name="Jiang Y.-T."/>
            <person name="Yu X."/>
            <person name="Hao Y."/>
            <person name="Huang J."/>
            <person name="Zhao X.-W."/>
            <person name="Ke S."/>
            <person name="Chen Y.-Y."/>
            <person name="Wu W.-L."/>
            <person name="Hsu J.-L."/>
            <person name="Lin Y.-F."/>
            <person name="Huang M.-D."/>
            <person name="Li C.-Y."/>
            <person name="Huang L."/>
            <person name="Wang Z.-W."/>
            <person name="Zhao X."/>
            <person name="Zhong W.-Y."/>
            <person name="Peng D.-H."/>
            <person name="Ahmad S."/>
            <person name="Lan S."/>
            <person name="Zhang J.-S."/>
            <person name="Tsai W.-C."/>
            <person name="Van De Peer Y."/>
            <person name="Liu Z.-J."/>
        </authorList>
    </citation>
    <scope>NUCLEOTIDE SEQUENCE</scope>
    <source>
        <strain evidence="2">CP</strain>
        <tissue evidence="2">Leaves</tissue>
    </source>
</reference>
<keyword evidence="3" id="KW-1185">Reference proteome</keyword>
<accession>A0AAV9C7C7</accession>
<dbReference type="Proteomes" id="UP001180020">
    <property type="component" value="Unassembled WGS sequence"/>
</dbReference>
<sequence>MHNWGAVFEDLLGVVPQDNKLIGGRILLSWLKDTFSHIPDDEEREEVLQRYARAYLLFLLGCTIFVDATDNKVHACYLLLLRDLDEVGLYSWGSAALAHLYRALSRGCLINQRETAGFFSLLQTIPIEVEQINRGNRRGRQKVNWAVLHKDYIDRWNARLDHIHIYPQSITSSKYMEWYWERTVRYLTPPIPPCPVLMRYHPRGYAAEVMGTAMMSINQVLNEGLSLYPG</sequence>
<dbReference type="PANTHER" id="PTHR46033:SF8">
    <property type="entry name" value="PROTEIN MAINTENANCE OF MERISTEMS-LIKE"/>
    <property type="match status" value="1"/>
</dbReference>
<name>A0AAV9C7C7_ACOCL</name>
<organism evidence="2 3">
    <name type="scientific">Acorus calamus</name>
    <name type="common">Sweet flag</name>
    <dbReference type="NCBI Taxonomy" id="4465"/>
    <lineage>
        <taxon>Eukaryota</taxon>
        <taxon>Viridiplantae</taxon>
        <taxon>Streptophyta</taxon>
        <taxon>Embryophyta</taxon>
        <taxon>Tracheophyta</taxon>
        <taxon>Spermatophyta</taxon>
        <taxon>Magnoliopsida</taxon>
        <taxon>Liliopsida</taxon>
        <taxon>Acoraceae</taxon>
        <taxon>Acorus</taxon>
    </lineage>
</organism>
<dbReference type="InterPro" id="IPR044824">
    <property type="entry name" value="MAIN-like"/>
</dbReference>
<gene>
    <name evidence="2" type="ORF">QJS10_CPB21g01150</name>
</gene>
<dbReference type="Pfam" id="PF10536">
    <property type="entry name" value="PMD"/>
    <property type="match status" value="1"/>
</dbReference>
<evidence type="ECO:0000313" key="3">
    <source>
        <dbReference type="Proteomes" id="UP001180020"/>
    </source>
</evidence>
<dbReference type="EMBL" id="JAUJYO010000021">
    <property type="protein sequence ID" value="KAK1284152.1"/>
    <property type="molecule type" value="Genomic_DNA"/>
</dbReference>
<dbReference type="PANTHER" id="PTHR46033">
    <property type="entry name" value="PROTEIN MAIN-LIKE 2"/>
    <property type="match status" value="1"/>
</dbReference>
<proteinExistence type="predicted"/>
<dbReference type="GO" id="GO:0010073">
    <property type="term" value="P:meristem maintenance"/>
    <property type="evidence" value="ECO:0007669"/>
    <property type="project" value="InterPro"/>
</dbReference>
<evidence type="ECO:0000313" key="2">
    <source>
        <dbReference type="EMBL" id="KAK1284152.1"/>
    </source>
</evidence>
<dbReference type="InterPro" id="IPR019557">
    <property type="entry name" value="AminoTfrase-like_pln_mobile"/>
</dbReference>
<dbReference type="AlphaFoldDB" id="A0AAV9C7C7"/>
<protein>
    <recommendedName>
        <fullName evidence="1">Aminotransferase-like plant mobile domain-containing protein</fullName>
    </recommendedName>
</protein>
<comment type="caution">
    <text evidence="2">The sequence shown here is derived from an EMBL/GenBank/DDBJ whole genome shotgun (WGS) entry which is preliminary data.</text>
</comment>
<feature type="domain" description="Aminotransferase-like plant mobile" evidence="1">
    <location>
        <begin position="7"/>
        <end position="123"/>
    </location>
</feature>
<evidence type="ECO:0000259" key="1">
    <source>
        <dbReference type="Pfam" id="PF10536"/>
    </source>
</evidence>
<reference evidence="2" key="1">
    <citation type="journal article" date="2023" name="Nat. Commun.">
        <title>Diploid and tetraploid genomes of Acorus and the evolution of monocots.</title>
        <authorList>
            <person name="Ma L."/>
            <person name="Liu K.W."/>
            <person name="Li Z."/>
            <person name="Hsiao Y.Y."/>
            <person name="Qi Y."/>
            <person name="Fu T."/>
            <person name="Tang G.D."/>
            <person name="Zhang D."/>
            <person name="Sun W.H."/>
            <person name="Liu D.K."/>
            <person name="Li Y."/>
            <person name="Chen G.Z."/>
            <person name="Liu X.D."/>
            <person name="Liao X.Y."/>
            <person name="Jiang Y.T."/>
            <person name="Yu X."/>
            <person name="Hao Y."/>
            <person name="Huang J."/>
            <person name="Zhao X.W."/>
            <person name="Ke S."/>
            <person name="Chen Y.Y."/>
            <person name="Wu W.L."/>
            <person name="Hsu J.L."/>
            <person name="Lin Y.F."/>
            <person name="Huang M.D."/>
            <person name="Li C.Y."/>
            <person name="Huang L."/>
            <person name="Wang Z.W."/>
            <person name="Zhao X."/>
            <person name="Zhong W.Y."/>
            <person name="Peng D.H."/>
            <person name="Ahmad S."/>
            <person name="Lan S."/>
            <person name="Zhang J.S."/>
            <person name="Tsai W.C."/>
            <person name="Van de Peer Y."/>
            <person name="Liu Z.J."/>
        </authorList>
    </citation>
    <scope>NUCLEOTIDE SEQUENCE</scope>
    <source>
        <strain evidence="2">CP</strain>
    </source>
</reference>